<feature type="region of interest" description="Disordered" evidence="1">
    <location>
        <begin position="106"/>
        <end position="126"/>
    </location>
</feature>
<dbReference type="EMBL" id="BMVU01000095">
    <property type="protein sequence ID" value="GGY14435.1"/>
    <property type="molecule type" value="Genomic_DNA"/>
</dbReference>
<comment type="caution">
    <text evidence="2">The sequence shown here is derived from an EMBL/GenBank/DDBJ whole genome shotgun (WGS) entry which is preliminary data.</text>
</comment>
<accession>A0A918U960</accession>
<sequence>MHDARGEQTLAPVKAGKPEDRRPDAAQYVLHRLGRAPTTIRTTRGCVRWRRTTGTAVPQEEWAHPAIACEGSGFAHAALPSGLATIMNLSPRALYTTCTFSPAAVRPATSASSLGNERESPAGNHR</sequence>
<gene>
    <name evidence="2" type="ORF">GCM10010358_78220</name>
</gene>
<protein>
    <submittedName>
        <fullName evidence="2">Uncharacterized protein</fullName>
    </submittedName>
</protein>
<evidence type="ECO:0000313" key="3">
    <source>
        <dbReference type="Proteomes" id="UP000619244"/>
    </source>
</evidence>
<evidence type="ECO:0000313" key="2">
    <source>
        <dbReference type="EMBL" id="GGY14435.1"/>
    </source>
</evidence>
<dbReference type="Proteomes" id="UP000619244">
    <property type="component" value="Unassembled WGS sequence"/>
</dbReference>
<organism evidence="2 3">
    <name type="scientific">Streptomyces minutiscleroticus</name>
    <dbReference type="NCBI Taxonomy" id="68238"/>
    <lineage>
        <taxon>Bacteria</taxon>
        <taxon>Bacillati</taxon>
        <taxon>Actinomycetota</taxon>
        <taxon>Actinomycetes</taxon>
        <taxon>Kitasatosporales</taxon>
        <taxon>Streptomycetaceae</taxon>
        <taxon>Streptomyces</taxon>
    </lineage>
</organism>
<reference evidence="2" key="2">
    <citation type="submission" date="2020-09" db="EMBL/GenBank/DDBJ databases">
        <authorList>
            <person name="Sun Q."/>
            <person name="Ohkuma M."/>
        </authorList>
    </citation>
    <scope>NUCLEOTIDE SEQUENCE</scope>
    <source>
        <strain evidence="2">JCM 4790</strain>
    </source>
</reference>
<name>A0A918U960_9ACTN</name>
<dbReference type="AlphaFoldDB" id="A0A918U960"/>
<reference evidence="2" key="1">
    <citation type="journal article" date="2014" name="Int. J. Syst. Evol. Microbiol.">
        <title>Complete genome sequence of Corynebacterium casei LMG S-19264T (=DSM 44701T), isolated from a smear-ripened cheese.</title>
        <authorList>
            <consortium name="US DOE Joint Genome Institute (JGI-PGF)"/>
            <person name="Walter F."/>
            <person name="Albersmeier A."/>
            <person name="Kalinowski J."/>
            <person name="Ruckert C."/>
        </authorList>
    </citation>
    <scope>NUCLEOTIDE SEQUENCE</scope>
    <source>
        <strain evidence="2">JCM 4790</strain>
    </source>
</reference>
<feature type="region of interest" description="Disordered" evidence="1">
    <location>
        <begin position="1"/>
        <end position="23"/>
    </location>
</feature>
<proteinExistence type="predicted"/>
<evidence type="ECO:0000256" key="1">
    <source>
        <dbReference type="SAM" id="MobiDB-lite"/>
    </source>
</evidence>
<keyword evidence="3" id="KW-1185">Reference proteome</keyword>